<dbReference type="Gene3D" id="1.10.10.1250">
    <property type="entry name" value="RNA polymerase, subunit delta, N-terminal domain"/>
    <property type="match status" value="1"/>
</dbReference>
<sequence>MKKTKKSKSLLETAYEIAKKQNKPIYIFDLLEQTQKKHQIEELKDYKKINQLYLDITLSGQFVFCDEKHLIIKENHKEHWDKDFFEKPKNNQEEDSELQKLDLEDVVSEKPEDEDEDTSNKDDELLKNNDHDEVLDEDDKEEDSEDLSDDYEYFL</sequence>
<name>B1VAI6_PHYAS</name>
<evidence type="ECO:0000256" key="7">
    <source>
        <dbReference type="SAM" id="MobiDB-lite"/>
    </source>
</evidence>
<dbReference type="InterPro" id="IPR038087">
    <property type="entry name" value="RNAP_delta_N_dom_sf"/>
</dbReference>
<feature type="compositionally biased region" description="Basic and acidic residues" evidence="7">
    <location>
        <begin position="118"/>
        <end position="132"/>
    </location>
</feature>
<feature type="domain" description="HTH HARE-type" evidence="8">
    <location>
        <begin position="8"/>
        <end position="75"/>
    </location>
</feature>
<proteinExistence type="inferred from homology"/>
<protein>
    <recommendedName>
        <fullName evidence="6">RNAP delta factor</fullName>
    </recommendedName>
</protein>
<organism evidence="9 10">
    <name type="scientific">Phytoplasma australiense</name>
    <dbReference type="NCBI Taxonomy" id="59748"/>
    <lineage>
        <taxon>Bacteria</taxon>
        <taxon>Bacillati</taxon>
        <taxon>Mycoplasmatota</taxon>
        <taxon>Mollicutes</taxon>
        <taxon>Acholeplasmatales</taxon>
        <taxon>Acholeplasmataceae</taxon>
        <taxon>Candidatus Phytoplasma</taxon>
        <taxon>16SrXII (Stolbur group)</taxon>
    </lineage>
</organism>
<keyword evidence="4" id="KW-0548">Nucleotidyltransferase</keyword>
<evidence type="ECO:0000259" key="8">
    <source>
        <dbReference type="PROSITE" id="PS51913"/>
    </source>
</evidence>
<comment type="similarity">
    <text evidence="1">Belongs to the RpoE family.</text>
</comment>
<dbReference type="STRING" id="59748.PA0625"/>
<evidence type="ECO:0000256" key="5">
    <source>
        <dbReference type="ARBA" id="ARBA00023163"/>
    </source>
</evidence>
<evidence type="ECO:0000256" key="4">
    <source>
        <dbReference type="ARBA" id="ARBA00022695"/>
    </source>
</evidence>
<dbReference type="PROSITE" id="PS51913">
    <property type="entry name" value="HTH_HARE"/>
    <property type="match status" value="1"/>
</dbReference>
<gene>
    <name evidence="9" type="ordered locus">PA0625</name>
</gene>
<evidence type="ECO:0000256" key="3">
    <source>
        <dbReference type="ARBA" id="ARBA00022679"/>
    </source>
</evidence>
<dbReference type="EMBL" id="AM422018">
    <property type="protein sequence ID" value="CAM11959.1"/>
    <property type="molecule type" value="Genomic_DNA"/>
</dbReference>
<dbReference type="GO" id="GO:0006351">
    <property type="term" value="P:DNA-templated transcription"/>
    <property type="evidence" value="ECO:0007669"/>
    <property type="project" value="InterPro"/>
</dbReference>
<dbReference type="GO" id="GO:0016779">
    <property type="term" value="F:nucleotidyltransferase activity"/>
    <property type="evidence" value="ECO:0007669"/>
    <property type="project" value="UniProtKB-KW"/>
</dbReference>
<dbReference type="NCBIfam" id="TIGR04567">
    <property type="entry name" value="RNAP_delt_lowGC"/>
    <property type="match status" value="1"/>
</dbReference>
<keyword evidence="5" id="KW-0804">Transcription</keyword>
<keyword evidence="3" id="KW-0808">Transferase</keyword>
<dbReference type="GO" id="GO:0000428">
    <property type="term" value="C:DNA-directed RNA polymerase complex"/>
    <property type="evidence" value="ECO:0007669"/>
    <property type="project" value="UniProtKB-KW"/>
</dbReference>
<accession>B1VAI6</accession>
<evidence type="ECO:0000313" key="10">
    <source>
        <dbReference type="Proteomes" id="UP000008323"/>
    </source>
</evidence>
<evidence type="ECO:0000313" key="9">
    <source>
        <dbReference type="EMBL" id="CAM11959.1"/>
    </source>
</evidence>
<dbReference type="GO" id="GO:0006355">
    <property type="term" value="P:regulation of DNA-templated transcription"/>
    <property type="evidence" value="ECO:0007669"/>
    <property type="project" value="InterPro"/>
</dbReference>
<dbReference type="InterPro" id="IPR007759">
    <property type="entry name" value="Asxl_HARE-HTH"/>
</dbReference>
<feature type="compositionally biased region" description="Acidic residues" evidence="7">
    <location>
        <begin position="133"/>
        <end position="155"/>
    </location>
</feature>
<dbReference type="AlphaFoldDB" id="B1VAI6"/>
<dbReference type="eggNOG" id="COG3343">
    <property type="taxonomic scope" value="Bacteria"/>
</dbReference>
<reference evidence="9 10" key="1">
    <citation type="journal article" date="2008" name="J. Bacteriol.">
        <title>Comparative genome analysis of 'Candidatus Phytoplasma australiense' (subgroup tuf-Australia I; rp-A) and 'Ca. Phytoplasma asteris' strains OY-M and AY-WB.</title>
        <authorList>
            <person name="Tran-Nguyen L.T."/>
            <person name="Kube M."/>
            <person name="Schneider B."/>
            <person name="Reinhardt R."/>
            <person name="Gibb K.S."/>
        </authorList>
    </citation>
    <scope>NUCLEOTIDE SEQUENCE [LARGE SCALE GENOMIC DNA]</scope>
</reference>
<evidence type="ECO:0000256" key="6">
    <source>
        <dbReference type="ARBA" id="ARBA00031937"/>
    </source>
</evidence>
<evidence type="ECO:0000256" key="2">
    <source>
        <dbReference type="ARBA" id="ARBA00022478"/>
    </source>
</evidence>
<feature type="compositionally biased region" description="Basic and acidic residues" evidence="7">
    <location>
        <begin position="82"/>
        <end position="110"/>
    </location>
</feature>
<evidence type="ECO:0000256" key="1">
    <source>
        <dbReference type="ARBA" id="ARBA00009828"/>
    </source>
</evidence>
<dbReference type="KEGG" id="pal:PA0625"/>
<keyword evidence="2" id="KW-0240">DNA-directed RNA polymerase</keyword>
<feature type="region of interest" description="Disordered" evidence="7">
    <location>
        <begin position="82"/>
        <end position="155"/>
    </location>
</feature>
<dbReference type="Proteomes" id="UP000008323">
    <property type="component" value="Chromosome"/>
</dbReference>
<dbReference type="InterPro" id="IPR029757">
    <property type="entry name" value="RpoE"/>
</dbReference>